<feature type="transmembrane region" description="Helical" evidence="1">
    <location>
        <begin position="12"/>
        <end position="33"/>
    </location>
</feature>
<evidence type="ECO:0008006" key="4">
    <source>
        <dbReference type="Google" id="ProtNLM"/>
    </source>
</evidence>
<feature type="transmembrane region" description="Helical" evidence="1">
    <location>
        <begin position="53"/>
        <end position="71"/>
    </location>
</feature>
<feature type="transmembrane region" description="Helical" evidence="1">
    <location>
        <begin position="335"/>
        <end position="356"/>
    </location>
</feature>
<organism evidence="2 3">
    <name type="scientific">Shinella yambaruensis</name>
    <dbReference type="NCBI Taxonomy" id="415996"/>
    <lineage>
        <taxon>Bacteria</taxon>
        <taxon>Pseudomonadati</taxon>
        <taxon>Pseudomonadota</taxon>
        <taxon>Alphaproteobacteria</taxon>
        <taxon>Hyphomicrobiales</taxon>
        <taxon>Rhizobiaceae</taxon>
        <taxon>Shinella</taxon>
    </lineage>
</organism>
<evidence type="ECO:0000313" key="3">
    <source>
        <dbReference type="Proteomes" id="UP001156702"/>
    </source>
</evidence>
<feature type="transmembrane region" description="Helical" evidence="1">
    <location>
        <begin position="169"/>
        <end position="192"/>
    </location>
</feature>
<dbReference type="Proteomes" id="UP001156702">
    <property type="component" value="Unassembled WGS sequence"/>
</dbReference>
<proteinExistence type="predicted"/>
<name>A0ABQ5ZLF5_9HYPH</name>
<keyword evidence="3" id="KW-1185">Reference proteome</keyword>
<keyword evidence="1" id="KW-0812">Transmembrane</keyword>
<sequence>MRERPILAEALRLFFPLAAAHGALLPFLWVVLGGYELPFSSDIPSSQWHAHEMIFGTYGMALAGFLGSAVPEWTDTSPPRGRALFCLAALWLPARLVGAVGADALSLVAAVFDLAFLVALSALIGRAMLERRTTKHLAFLFWLLSFAAVAAGVRYGWFVGDVALSARLLETALCIFIVLFSLSASRINVVVINLALDPTGETTPYRPHPGRRHAAAAMTVLYMASALIFPESGVSAWLALAAGAAFLDRLAEWFIGRPAFRTEVVILALGNAFAGAGFLALGATRLGLDLPPVAGLHMLSVGALGCAVMAVLVIAGLRHTGRDLLHLPRQAHGAALLMVAAAFVRVLPEFAFAAGLAPLHHAISAVLWAASFGVWLHGFLPMLAAPGVGQDGACNGS</sequence>
<dbReference type="RefSeq" id="WP_244769463.1">
    <property type="nucleotide sequence ID" value="NZ_BSOP01000034.1"/>
</dbReference>
<feature type="transmembrane region" description="Helical" evidence="1">
    <location>
        <begin position="83"/>
        <end position="101"/>
    </location>
</feature>
<keyword evidence="1" id="KW-1133">Transmembrane helix</keyword>
<keyword evidence="1" id="KW-0472">Membrane</keyword>
<evidence type="ECO:0000313" key="2">
    <source>
        <dbReference type="EMBL" id="GLR52896.1"/>
    </source>
</evidence>
<feature type="transmembrane region" description="Helical" evidence="1">
    <location>
        <begin position="362"/>
        <end position="380"/>
    </location>
</feature>
<gene>
    <name evidence="2" type="ORF">GCM10007923_41110</name>
</gene>
<feature type="transmembrane region" description="Helical" evidence="1">
    <location>
        <begin position="107"/>
        <end position="125"/>
    </location>
</feature>
<accession>A0ABQ5ZLF5</accession>
<reference evidence="3" key="1">
    <citation type="journal article" date="2019" name="Int. J. Syst. Evol. Microbiol.">
        <title>The Global Catalogue of Microorganisms (GCM) 10K type strain sequencing project: providing services to taxonomists for standard genome sequencing and annotation.</title>
        <authorList>
            <consortium name="The Broad Institute Genomics Platform"/>
            <consortium name="The Broad Institute Genome Sequencing Center for Infectious Disease"/>
            <person name="Wu L."/>
            <person name="Ma J."/>
        </authorList>
    </citation>
    <scope>NUCLEOTIDE SEQUENCE [LARGE SCALE GENOMIC DNA]</scope>
    <source>
        <strain evidence="3">NBRC 102122</strain>
    </source>
</reference>
<evidence type="ECO:0000256" key="1">
    <source>
        <dbReference type="SAM" id="Phobius"/>
    </source>
</evidence>
<dbReference type="EMBL" id="BSOP01000034">
    <property type="protein sequence ID" value="GLR52896.1"/>
    <property type="molecule type" value="Genomic_DNA"/>
</dbReference>
<dbReference type="Pfam" id="PF05940">
    <property type="entry name" value="NnrS"/>
    <property type="match status" value="1"/>
</dbReference>
<dbReference type="InterPro" id="IPR010266">
    <property type="entry name" value="NnrS"/>
</dbReference>
<protein>
    <recommendedName>
        <fullName evidence="4">NnrS family protein</fullName>
    </recommendedName>
</protein>
<feature type="transmembrane region" description="Helical" evidence="1">
    <location>
        <begin position="137"/>
        <end position="157"/>
    </location>
</feature>
<comment type="caution">
    <text evidence="2">The sequence shown here is derived from an EMBL/GenBank/DDBJ whole genome shotgun (WGS) entry which is preliminary data.</text>
</comment>
<feature type="transmembrane region" description="Helical" evidence="1">
    <location>
        <begin position="294"/>
        <end position="315"/>
    </location>
</feature>
<feature type="transmembrane region" description="Helical" evidence="1">
    <location>
        <begin position="264"/>
        <end position="288"/>
    </location>
</feature>